<evidence type="ECO:0000313" key="1">
    <source>
        <dbReference type="EMBL" id="CAH1443687.1"/>
    </source>
</evidence>
<evidence type="ECO:0000313" key="2">
    <source>
        <dbReference type="Proteomes" id="UP001157418"/>
    </source>
</evidence>
<name>A0AAU9P0Y7_9ASTR</name>
<reference evidence="1 2" key="1">
    <citation type="submission" date="2022-01" db="EMBL/GenBank/DDBJ databases">
        <authorList>
            <person name="Xiong W."/>
            <person name="Schranz E."/>
        </authorList>
    </citation>
    <scope>NUCLEOTIDE SEQUENCE [LARGE SCALE GENOMIC DNA]</scope>
</reference>
<proteinExistence type="predicted"/>
<protein>
    <submittedName>
        <fullName evidence="1">Uncharacterized protein</fullName>
    </submittedName>
</protein>
<organism evidence="1 2">
    <name type="scientific">Lactuca virosa</name>
    <dbReference type="NCBI Taxonomy" id="75947"/>
    <lineage>
        <taxon>Eukaryota</taxon>
        <taxon>Viridiplantae</taxon>
        <taxon>Streptophyta</taxon>
        <taxon>Embryophyta</taxon>
        <taxon>Tracheophyta</taxon>
        <taxon>Spermatophyta</taxon>
        <taxon>Magnoliopsida</taxon>
        <taxon>eudicotyledons</taxon>
        <taxon>Gunneridae</taxon>
        <taxon>Pentapetalae</taxon>
        <taxon>asterids</taxon>
        <taxon>campanulids</taxon>
        <taxon>Asterales</taxon>
        <taxon>Asteraceae</taxon>
        <taxon>Cichorioideae</taxon>
        <taxon>Cichorieae</taxon>
        <taxon>Lactucinae</taxon>
        <taxon>Lactuca</taxon>
    </lineage>
</organism>
<accession>A0AAU9P0Y7</accession>
<dbReference type="EMBL" id="CAKMRJ010005523">
    <property type="protein sequence ID" value="CAH1443687.1"/>
    <property type="molecule type" value="Genomic_DNA"/>
</dbReference>
<gene>
    <name evidence="1" type="ORF">LVIROSA_LOCUS29587</name>
</gene>
<comment type="caution">
    <text evidence="1">The sequence shown here is derived from an EMBL/GenBank/DDBJ whole genome shotgun (WGS) entry which is preliminary data.</text>
</comment>
<dbReference type="Proteomes" id="UP001157418">
    <property type="component" value="Unassembled WGS sequence"/>
</dbReference>
<keyword evidence="2" id="KW-1185">Reference proteome</keyword>
<dbReference type="AlphaFoldDB" id="A0AAU9P0Y7"/>
<sequence>MEVKTKAKAAILMEMEVGTKNEKGCRLLGLRSEVVREGVRLSEREFGWTGTDEGSSLINKVIQRHNQPEKQKNKGTNVQFFLPQILENGWQAWLVASMKA</sequence>